<name>A0A830BPF5_9LAMI</name>
<protein>
    <submittedName>
        <fullName evidence="2">Alpha carbonic anhydrase 4</fullName>
    </submittedName>
</protein>
<dbReference type="AlphaFoldDB" id="A0A830BPF5"/>
<dbReference type="SMART" id="SM01057">
    <property type="entry name" value="Carb_anhydrase"/>
    <property type="match status" value="1"/>
</dbReference>
<dbReference type="InterPro" id="IPR036398">
    <property type="entry name" value="CA_dom_sf"/>
</dbReference>
<dbReference type="Pfam" id="PF00194">
    <property type="entry name" value="Carb_anhydrase"/>
    <property type="match status" value="1"/>
</dbReference>
<comment type="caution">
    <text evidence="2">The sequence shown here is derived from an EMBL/GenBank/DDBJ whole genome shotgun (WGS) entry which is preliminary data.</text>
</comment>
<accession>A0A830BPF5</accession>
<evidence type="ECO:0000313" key="2">
    <source>
        <dbReference type="EMBL" id="GFP83871.1"/>
    </source>
</evidence>
<dbReference type="OrthoDB" id="429145at2759"/>
<dbReference type="InterPro" id="IPR041891">
    <property type="entry name" value="Alpha_CA_prokaryot-like"/>
</dbReference>
<dbReference type="GO" id="GO:0008270">
    <property type="term" value="F:zinc ion binding"/>
    <property type="evidence" value="ECO:0007669"/>
    <property type="project" value="InterPro"/>
</dbReference>
<dbReference type="PANTHER" id="PTHR18952:SF271">
    <property type="entry name" value="ALPHA CARBONIC ANHYDRASE 4-RELATED"/>
    <property type="match status" value="1"/>
</dbReference>
<dbReference type="Proteomes" id="UP000653305">
    <property type="component" value="Unassembled WGS sequence"/>
</dbReference>
<dbReference type="EMBL" id="BMAC01000072">
    <property type="protein sequence ID" value="GFP83871.1"/>
    <property type="molecule type" value="Genomic_DNA"/>
</dbReference>
<feature type="domain" description="Alpha-carbonic anhydrase" evidence="1">
    <location>
        <begin position="13"/>
        <end position="212"/>
    </location>
</feature>
<dbReference type="PROSITE" id="PS51144">
    <property type="entry name" value="ALPHA_CA_2"/>
    <property type="match status" value="1"/>
</dbReference>
<dbReference type="Gene3D" id="3.10.200.10">
    <property type="entry name" value="Alpha carbonic anhydrase"/>
    <property type="match status" value="1"/>
</dbReference>
<dbReference type="GO" id="GO:0004089">
    <property type="term" value="F:carbonate dehydratase activity"/>
    <property type="evidence" value="ECO:0007669"/>
    <property type="project" value="InterPro"/>
</dbReference>
<sequence length="212" mass="23944">MCLVNLYYTDDEPPFTYEGNTETGPQHWGQLNPDWQLCETGKLQSPIDLLGGEVELRSGLGNLKRAYKPAPAVIKNRGYDIMVQWTGDAGGLIINETDYKLVQCHWHTPSEHQFGGRSFNMELHMVHKSSDGTIAVVGIMYVLGLPDTFLHVCHPQVLPHLESHNEAVELGVVNSWEIKFESIKYYRYIGSLTIPPCTEGVIWTVLKRVSFN</sequence>
<evidence type="ECO:0000259" key="1">
    <source>
        <dbReference type="PROSITE" id="PS51144"/>
    </source>
</evidence>
<dbReference type="InterPro" id="IPR023561">
    <property type="entry name" value="Carbonic_anhydrase_a-class"/>
</dbReference>
<keyword evidence="3" id="KW-1185">Reference proteome</keyword>
<organism evidence="2 3">
    <name type="scientific">Phtheirospermum japonicum</name>
    <dbReference type="NCBI Taxonomy" id="374723"/>
    <lineage>
        <taxon>Eukaryota</taxon>
        <taxon>Viridiplantae</taxon>
        <taxon>Streptophyta</taxon>
        <taxon>Embryophyta</taxon>
        <taxon>Tracheophyta</taxon>
        <taxon>Spermatophyta</taxon>
        <taxon>Magnoliopsida</taxon>
        <taxon>eudicotyledons</taxon>
        <taxon>Gunneridae</taxon>
        <taxon>Pentapetalae</taxon>
        <taxon>asterids</taxon>
        <taxon>lamiids</taxon>
        <taxon>Lamiales</taxon>
        <taxon>Orobanchaceae</taxon>
        <taxon>Orobanchaceae incertae sedis</taxon>
        <taxon>Phtheirospermum</taxon>
    </lineage>
</organism>
<dbReference type="PANTHER" id="PTHR18952">
    <property type="entry name" value="CARBONIC ANHYDRASE"/>
    <property type="match status" value="1"/>
</dbReference>
<evidence type="ECO:0000313" key="3">
    <source>
        <dbReference type="Proteomes" id="UP000653305"/>
    </source>
</evidence>
<gene>
    <name evidence="2" type="ORF">PHJA_000530700</name>
</gene>
<dbReference type="SUPFAM" id="SSF51069">
    <property type="entry name" value="Carbonic anhydrase"/>
    <property type="match status" value="1"/>
</dbReference>
<dbReference type="InterPro" id="IPR001148">
    <property type="entry name" value="CA_dom"/>
</dbReference>
<reference evidence="2" key="1">
    <citation type="submission" date="2020-07" db="EMBL/GenBank/DDBJ databases">
        <title>Ethylene signaling mediates host invasion by parasitic plants.</title>
        <authorList>
            <person name="Yoshida S."/>
        </authorList>
    </citation>
    <scope>NUCLEOTIDE SEQUENCE</scope>
    <source>
        <strain evidence="2">Okayama</strain>
    </source>
</reference>
<dbReference type="GO" id="GO:0006730">
    <property type="term" value="P:one-carbon metabolic process"/>
    <property type="evidence" value="ECO:0007669"/>
    <property type="project" value="TreeGrafter"/>
</dbReference>
<proteinExistence type="predicted"/>
<dbReference type="CDD" id="cd03124">
    <property type="entry name" value="alpha_CA_prokaryotic_like"/>
    <property type="match status" value="1"/>
</dbReference>